<keyword evidence="1" id="KW-0472">Membrane</keyword>
<keyword evidence="1" id="KW-1133">Transmembrane helix</keyword>
<feature type="transmembrane region" description="Helical" evidence="1">
    <location>
        <begin position="133"/>
        <end position="150"/>
    </location>
</feature>
<evidence type="ECO:0008006" key="4">
    <source>
        <dbReference type="Google" id="ProtNLM"/>
    </source>
</evidence>
<reference evidence="2 3" key="1">
    <citation type="submission" date="2018-03" db="EMBL/GenBank/DDBJ databases">
        <title>Massilia armeniaca sp. nov., isolated from desert soil.</title>
        <authorList>
            <person name="Huang H."/>
            <person name="Ren M."/>
        </authorList>
    </citation>
    <scope>NUCLEOTIDE SEQUENCE [LARGE SCALE GENOMIC DNA]</scope>
    <source>
        <strain evidence="2 3">ZMN-3</strain>
    </source>
</reference>
<keyword evidence="3" id="KW-1185">Reference proteome</keyword>
<accession>A0A2R4CC22</accession>
<keyword evidence="1" id="KW-0812">Transmembrane</keyword>
<evidence type="ECO:0000313" key="3">
    <source>
        <dbReference type="Proteomes" id="UP000240505"/>
    </source>
</evidence>
<evidence type="ECO:0000256" key="1">
    <source>
        <dbReference type="SAM" id="Phobius"/>
    </source>
</evidence>
<dbReference type="RefSeq" id="WP_107142532.1">
    <property type="nucleotide sequence ID" value="NZ_CP028324.1"/>
</dbReference>
<proteinExistence type="predicted"/>
<name>A0A2R4CC22_9BURK</name>
<dbReference type="KEGG" id="masz:C9I28_17205"/>
<dbReference type="AlphaFoldDB" id="A0A2R4CC22"/>
<gene>
    <name evidence="2" type="ORF">C9I28_17205</name>
</gene>
<dbReference type="OrthoDB" id="980055at2"/>
<dbReference type="InterPro" id="IPR018688">
    <property type="entry name" value="PpoB2-like"/>
</dbReference>
<sequence length="264" mass="27979">MALSNVLRRLRRGPWPLLFALAAVGMFATASSASGPDGLGDICATAGFAPALSSWSSAFAAALARPGSWAAMLLAMMPPLLAPALAHVWYSSRPRRRMRAVLWFVAGYGAVWMAAGPCFTAVAAVLLRAVPAAAFPAVLAGALAWSASPWQRRVLARGHRLQPIGLFGIDADRDCALFGAGHAPWCVAACGPWMMVPLVSGTWHFPVMAGTALLLWAERLAPHGQATGGWRLPLPIRCCLAPFIHHRRKTSWAGKCALPSASVR</sequence>
<dbReference type="EMBL" id="CP028324">
    <property type="protein sequence ID" value="AVR97183.1"/>
    <property type="molecule type" value="Genomic_DNA"/>
</dbReference>
<feature type="transmembrane region" description="Helical" evidence="1">
    <location>
        <begin position="69"/>
        <end position="90"/>
    </location>
</feature>
<dbReference type="Proteomes" id="UP000240505">
    <property type="component" value="Chromosome"/>
</dbReference>
<evidence type="ECO:0000313" key="2">
    <source>
        <dbReference type="EMBL" id="AVR97183.1"/>
    </source>
</evidence>
<organism evidence="2 3">
    <name type="scientific">Pseudoduganella armeniaca</name>
    <dbReference type="NCBI Taxonomy" id="2072590"/>
    <lineage>
        <taxon>Bacteria</taxon>
        <taxon>Pseudomonadati</taxon>
        <taxon>Pseudomonadota</taxon>
        <taxon>Betaproteobacteria</taxon>
        <taxon>Burkholderiales</taxon>
        <taxon>Oxalobacteraceae</taxon>
        <taxon>Telluria group</taxon>
        <taxon>Pseudoduganella</taxon>
    </lineage>
</organism>
<feature type="transmembrane region" description="Helical" evidence="1">
    <location>
        <begin position="102"/>
        <end position="127"/>
    </location>
</feature>
<dbReference type="Pfam" id="PF09948">
    <property type="entry name" value="PpoB2"/>
    <property type="match status" value="1"/>
</dbReference>
<protein>
    <recommendedName>
        <fullName evidence="4">DUF2182 domain-containing protein</fullName>
    </recommendedName>
</protein>